<evidence type="ECO:0000313" key="1">
    <source>
        <dbReference type="EMBL" id="QNR86769.1"/>
    </source>
</evidence>
<gene>
    <name evidence="1" type="ORF">H9N25_10470</name>
</gene>
<keyword evidence="2" id="KW-1185">Reference proteome</keyword>
<accession>A0ABX6TPZ4</accession>
<organism evidence="1 2">
    <name type="scientific">Pedobacter riviphilus</name>
    <dbReference type="NCBI Taxonomy" id="2766984"/>
    <lineage>
        <taxon>Bacteria</taxon>
        <taxon>Pseudomonadati</taxon>
        <taxon>Bacteroidota</taxon>
        <taxon>Sphingobacteriia</taxon>
        <taxon>Sphingobacteriales</taxon>
        <taxon>Sphingobacteriaceae</taxon>
        <taxon>Pedobacter</taxon>
    </lineage>
</organism>
<evidence type="ECO:0000313" key="2">
    <source>
        <dbReference type="Proteomes" id="UP000516439"/>
    </source>
</evidence>
<dbReference type="EMBL" id="CP061171">
    <property type="protein sequence ID" value="QNR86769.1"/>
    <property type="molecule type" value="Genomic_DNA"/>
</dbReference>
<dbReference type="Proteomes" id="UP000516439">
    <property type="component" value="Chromosome"/>
</dbReference>
<name>A0ABX6TPZ4_9SPHI</name>
<proteinExistence type="predicted"/>
<dbReference type="RefSeq" id="WP_190328847.1">
    <property type="nucleotide sequence ID" value="NZ_CP061171.1"/>
</dbReference>
<reference evidence="1 2" key="1">
    <citation type="submission" date="2020-09" db="EMBL/GenBank/DDBJ databases">
        <title>Pedobacter sp. SW-16 isolated from soil near Yeocheon.</title>
        <authorList>
            <person name="Im H.S."/>
            <person name="Joung Y."/>
            <person name="Lee S.-S."/>
        </authorList>
    </citation>
    <scope>NUCLEOTIDE SEQUENCE [LARGE SCALE GENOMIC DNA]</scope>
    <source>
        <strain evidence="1 2">SW-16</strain>
    </source>
</reference>
<protein>
    <submittedName>
        <fullName evidence="1">Uncharacterized protein</fullName>
    </submittedName>
</protein>
<sequence>MDSTLFGIALFEEGLQKGAPVKADVYFTTGLGSSVHDVPLKGIDQKNLVLSFDKAIRAVK</sequence>